<dbReference type="AlphaFoldDB" id="A0A0G0XFK8"/>
<evidence type="ECO:0000313" key="12">
    <source>
        <dbReference type="EMBL" id="KKR86537.1"/>
    </source>
</evidence>
<dbReference type="HAMAP" id="MF_01331_B">
    <property type="entry name" value="Ribosomal_uL22_B"/>
    <property type="match status" value="1"/>
</dbReference>
<keyword evidence="3 7" id="KW-0694">RNA-binding</keyword>
<evidence type="ECO:0000256" key="1">
    <source>
        <dbReference type="ARBA" id="ARBA00009451"/>
    </source>
</evidence>
<evidence type="ECO:0000256" key="4">
    <source>
        <dbReference type="ARBA" id="ARBA00022980"/>
    </source>
</evidence>
<dbReference type="InterPro" id="IPR047867">
    <property type="entry name" value="Ribosomal_uL22_bac/org-type"/>
</dbReference>
<dbReference type="EMBL" id="LCAG01000013">
    <property type="protein sequence ID" value="KKR86537.1"/>
    <property type="molecule type" value="Genomic_DNA"/>
</dbReference>
<evidence type="ECO:0000256" key="11">
    <source>
        <dbReference type="SAM" id="MobiDB-lite"/>
    </source>
</evidence>
<proteinExistence type="inferred from homology"/>
<dbReference type="Pfam" id="PF00237">
    <property type="entry name" value="Ribosomal_L22"/>
    <property type="match status" value="1"/>
</dbReference>
<dbReference type="PANTHER" id="PTHR13501:SF8">
    <property type="entry name" value="LARGE RIBOSOMAL SUBUNIT PROTEIN UL22M"/>
    <property type="match status" value="1"/>
</dbReference>
<evidence type="ECO:0000313" key="13">
    <source>
        <dbReference type="Proteomes" id="UP000034854"/>
    </source>
</evidence>
<dbReference type="GO" id="GO:0006412">
    <property type="term" value="P:translation"/>
    <property type="evidence" value="ECO:0007669"/>
    <property type="project" value="UniProtKB-UniRule"/>
</dbReference>
<dbReference type="PATRIC" id="fig|1618409.3.peg.680"/>
<organism evidence="12 13">
    <name type="scientific">Candidatus Curtissbacteria bacterium GW2011_GWA1_41_11</name>
    <dbReference type="NCBI Taxonomy" id="1618409"/>
    <lineage>
        <taxon>Bacteria</taxon>
        <taxon>Candidatus Curtissiibacteriota</taxon>
    </lineage>
</organism>
<comment type="function">
    <text evidence="7 10">This protein binds specifically to 23S rRNA; its binding is stimulated by other ribosomal proteins, e.g., L4, L17, and L20. It is important during the early stages of 50S assembly. It makes multiple contacts with different domains of the 23S rRNA in the assembled 50S subunit and ribosome.</text>
</comment>
<keyword evidence="4 7" id="KW-0689">Ribosomal protein</keyword>
<dbReference type="InterPro" id="IPR036394">
    <property type="entry name" value="Ribosomal_uL22_sf"/>
</dbReference>
<sequence>MEVTAIAKNIRVSPQKVRLVVNEIKKMQPSSAVKMLDFIHKGAAKPLKKVLMSAIANATNNNNLDEKSLTFKEIQVGHGLTFKRYRPISRGRVHDIKKRTSHIRVVLDGLEAKSKKPEEKKDQVAKDMNQKEAKDNGTKS</sequence>
<evidence type="ECO:0000256" key="6">
    <source>
        <dbReference type="ARBA" id="ARBA00035207"/>
    </source>
</evidence>
<evidence type="ECO:0000256" key="7">
    <source>
        <dbReference type="HAMAP-Rule" id="MF_01331"/>
    </source>
</evidence>
<evidence type="ECO:0000256" key="9">
    <source>
        <dbReference type="RuleBase" id="RU004006"/>
    </source>
</evidence>
<protein>
    <recommendedName>
        <fullName evidence="6 7">Large ribosomal subunit protein uL22</fullName>
    </recommendedName>
</protein>
<keyword evidence="5 7" id="KW-0687">Ribonucleoprotein</keyword>
<gene>
    <name evidence="7" type="primary">rplV</name>
    <name evidence="12" type="ORF">UU34_C0013G0013</name>
</gene>
<accession>A0A0G0XFK8</accession>
<evidence type="ECO:0000256" key="5">
    <source>
        <dbReference type="ARBA" id="ARBA00023274"/>
    </source>
</evidence>
<dbReference type="PANTHER" id="PTHR13501">
    <property type="entry name" value="CHLOROPLAST 50S RIBOSOMAL PROTEIN L22-RELATED"/>
    <property type="match status" value="1"/>
</dbReference>
<evidence type="ECO:0000256" key="10">
    <source>
        <dbReference type="RuleBase" id="RU004008"/>
    </source>
</evidence>
<dbReference type="SUPFAM" id="SSF54843">
    <property type="entry name" value="Ribosomal protein L22"/>
    <property type="match status" value="1"/>
</dbReference>
<dbReference type="NCBIfam" id="TIGR01044">
    <property type="entry name" value="rplV_bact"/>
    <property type="match status" value="1"/>
</dbReference>
<dbReference type="InterPro" id="IPR005727">
    <property type="entry name" value="Ribosomal_uL22_bac/chlpt-type"/>
</dbReference>
<comment type="subunit">
    <text evidence="7 9">Part of the 50S ribosomal subunit.</text>
</comment>
<dbReference type="Gene3D" id="3.90.470.10">
    <property type="entry name" value="Ribosomal protein L22/L17"/>
    <property type="match status" value="1"/>
</dbReference>
<evidence type="ECO:0000256" key="3">
    <source>
        <dbReference type="ARBA" id="ARBA00022884"/>
    </source>
</evidence>
<dbReference type="Proteomes" id="UP000034854">
    <property type="component" value="Unassembled WGS sequence"/>
</dbReference>
<evidence type="ECO:0000256" key="2">
    <source>
        <dbReference type="ARBA" id="ARBA00022730"/>
    </source>
</evidence>
<dbReference type="CDD" id="cd00336">
    <property type="entry name" value="Ribosomal_L22"/>
    <property type="match status" value="1"/>
</dbReference>
<evidence type="ECO:0000256" key="8">
    <source>
        <dbReference type="RuleBase" id="RU004005"/>
    </source>
</evidence>
<dbReference type="GO" id="GO:0019843">
    <property type="term" value="F:rRNA binding"/>
    <property type="evidence" value="ECO:0007669"/>
    <property type="project" value="UniProtKB-UniRule"/>
</dbReference>
<dbReference type="GO" id="GO:0003735">
    <property type="term" value="F:structural constituent of ribosome"/>
    <property type="evidence" value="ECO:0007669"/>
    <property type="project" value="InterPro"/>
</dbReference>
<comment type="similarity">
    <text evidence="1 7 8">Belongs to the universal ribosomal protein uL22 family.</text>
</comment>
<feature type="region of interest" description="Disordered" evidence="11">
    <location>
        <begin position="113"/>
        <end position="140"/>
    </location>
</feature>
<comment type="caution">
    <text evidence="12">The sequence shown here is derived from an EMBL/GenBank/DDBJ whole genome shotgun (WGS) entry which is preliminary data.</text>
</comment>
<name>A0A0G0XFK8_9BACT</name>
<dbReference type="InterPro" id="IPR001063">
    <property type="entry name" value="Ribosomal_uL22"/>
</dbReference>
<dbReference type="GO" id="GO:0022625">
    <property type="term" value="C:cytosolic large ribosomal subunit"/>
    <property type="evidence" value="ECO:0007669"/>
    <property type="project" value="TreeGrafter"/>
</dbReference>
<comment type="function">
    <text evidence="7">The globular domain of the protein is located near the polypeptide exit tunnel on the outside of the subunit, while an extended beta-hairpin is found that lines the wall of the exit tunnel in the center of the 70S ribosome.</text>
</comment>
<reference evidence="12 13" key="1">
    <citation type="journal article" date="2015" name="Nature">
        <title>rRNA introns, odd ribosomes, and small enigmatic genomes across a large radiation of phyla.</title>
        <authorList>
            <person name="Brown C.T."/>
            <person name="Hug L.A."/>
            <person name="Thomas B.C."/>
            <person name="Sharon I."/>
            <person name="Castelle C.J."/>
            <person name="Singh A."/>
            <person name="Wilkins M.J."/>
            <person name="Williams K.H."/>
            <person name="Banfield J.F."/>
        </authorList>
    </citation>
    <scope>NUCLEOTIDE SEQUENCE [LARGE SCALE GENOMIC DNA]</scope>
</reference>
<keyword evidence="2 7" id="KW-0699">rRNA-binding</keyword>